<dbReference type="OrthoDB" id="2435836at2759"/>
<evidence type="ECO:0000313" key="3">
    <source>
        <dbReference type="EMBL" id="GES98362.1"/>
    </source>
</evidence>
<dbReference type="PANTHER" id="PTHR23354">
    <property type="entry name" value="NUCLEOLAR PROTEIN 7/ESTROGEN RECEPTOR COACTIVATOR-RELATED"/>
    <property type="match status" value="1"/>
</dbReference>
<dbReference type="PROSITE" id="PS51886">
    <property type="entry name" value="TLDC"/>
    <property type="match status" value="1"/>
</dbReference>
<dbReference type="EMBL" id="BEXD01002424">
    <property type="protein sequence ID" value="GBB98240.1"/>
    <property type="molecule type" value="Genomic_DNA"/>
</dbReference>
<evidence type="ECO:0000313" key="2">
    <source>
        <dbReference type="EMBL" id="GBB98240.1"/>
    </source>
</evidence>
<dbReference type="EMBL" id="BLAL01000266">
    <property type="protein sequence ID" value="GES98362.1"/>
    <property type="molecule type" value="Genomic_DNA"/>
</dbReference>
<dbReference type="SMART" id="SM00584">
    <property type="entry name" value="TLDc"/>
    <property type="match status" value="1"/>
</dbReference>
<evidence type="ECO:0000313" key="4">
    <source>
        <dbReference type="Proteomes" id="UP000247702"/>
    </source>
</evidence>
<sequence>MRIIKQQKQENTYDFNLLLRGSRDGFNKDVFYERCDNKGPTVTIARVKNSKILGGFNPCTWNSVAGFGEFISTDESFIFSLDKNNLENSIFSKVVDTQHAIYNSSDYGPCFGIGKSDLDLLSCKKKGRCVKTSYEKAIIARQKQFKIDDYEVFQIL</sequence>
<dbReference type="InterPro" id="IPR006571">
    <property type="entry name" value="TLDc_dom"/>
</dbReference>
<dbReference type="PANTHER" id="PTHR23354:SF122">
    <property type="entry name" value="GTPASE-ACTIVATING PROTEIN SKYWALKER"/>
    <property type="match status" value="1"/>
</dbReference>
<keyword evidence="4" id="KW-1185">Reference proteome</keyword>
<dbReference type="Proteomes" id="UP000615446">
    <property type="component" value="Unassembled WGS sequence"/>
</dbReference>
<dbReference type="Proteomes" id="UP000247702">
    <property type="component" value="Unassembled WGS sequence"/>
</dbReference>
<dbReference type="AlphaFoldDB" id="A0A2Z6R809"/>
<evidence type="ECO:0000259" key="1">
    <source>
        <dbReference type="PROSITE" id="PS51886"/>
    </source>
</evidence>
<proteinExistence type="predicted"/>
<gene>
    <name evidence="3" type="ORF">RCL2_002491600</name>
    <name evidence="2" type="ORF">RclHR1_03180005</name>
</gene>
<reference evidence="3" key="2">
    <citation type="submission" date="2019-10" db="EMBL/GenBank/DDBJ databases">
        <title>Conservation and host-specific expression of non-tandemly repeated heterogenous ribosome RNA gene in arbuscular mycorrhizal fungi.</title>
        <authorList>
            <person name="Maeda T."/>
            <person name="Kobayashi Y."/>
            <person name="Nakagawa T."/>
            <person name="Ezawa T."/>
            <person name="Yamaguchi K."/>
            <person name="Bino T."/>
            <person name="Nishimoto Y."/>
            <person name="Shigenobu S."/>
            <person name="Kawaguchi M."/>
        </authorList>
    </citation>
    <scope>NUCLEOTIDE SEQUENCE</scope>
    <source>
        <strain evidence="3">HR1</strain>
    </source>
</reference>
<dbReference type="Pfam" id="PF07534">
    <property type="entry name" value="TLD"/>
    <property type="match status" value="1"/>
</dbReference>
<name>A0A2Z6R809_9GLOM</name>
<reference evidence="2 4" key="1">
    <citation type="submission" date="2017-11" db="EMBL/GenBank/DDBJ databases">
        <title>The genome of Rhizophagus clarus HR1 reveals common genetic basis of auxotrophy among arbuscular mycorrhizal fungi.</title>
        <authorList>
            <person name="Kobayashi Y."/>
        </authorList>
    </citation>
    <scope>NUCLEOTIDE SEQUENCE [LARGE SCALE GENOMIC DNA]</scope>
    <source>
        <strain evidence="2 4">HR1</strain>
    </source>
</reference>
<protein>
    <recommendedName>
        <fullName evidence="1">TLDc domain-containing protein</fullName>
    </recommendedName>
</protein>
<organism evidence="2 4">
    <name type="scientific">Rhizophagus clarus</name>
    <dbReference type="NCBI Taxonomy" id="94130"/>
    <lineage>
        <taxon>Eukaryota</taxon>
        <taxon>Fungi</taxon>
        <taxon>Fungi incertae sedis</taxon>
        <taxon>Mucoromycota</taxon>
        <taxon>Glomeromycotina</taxon>
        <taxon>Glomeromycetes</taxon>
        <taxon>Glomerales</taxon>
        <taxon>Glomeraceae</taxon>
        <taxon>Rhizophagus</taxon>
    </lineage>
</organism>
<feature type="domain" description="TLDc" evidence="1">
    <location>
        <begin position="1"/>
        <end position="156"/>
    </location>
</feature>
<comment type="caution">
    <text evidence="2">The sequence shown here is derived from an EMBL/GenBank/DDBJ whole genome shotgun (WGS) entry which is preliminary data.</text>
</comment>
<accession>A0A2Z6R809</accession>